<keyword evidence="2" id="KW-0521">NADP</keyword>
<proteinExistence type="inferred from homology"/>
<sequence length="231" mass="25789">MNITLLPLRDGNKIPLLAFGTGTAWFNEVSNTDFNQNLVDLTKEEVGIAIQESGVPREKLFITNKAAQGMDDMPQRLSRVSKTNATRRDLIHIPFFAKPEADFGREWKSMEEVKMAGKARSIGVSNYLRSDVEATLRGATIPPALSQNRNDIQVGSFKGLTPAFRAPDGPLRQPLARIAKAHDTTEAAVLINWIIQSIVVAVTTTTKPETLDEYAQDLKIKLTEDELWREW</sequence>
<evidence type="ECO:0000256" key="1">
    <source>
        <dbReference type="ARBA" id="ARBA00007905"/>
    </source>
</evidence>
<name>A0AAJ0BRP0_9PEZI</name>
<evidence type="ECO:0000313" key="6">
    <source>
        <dbReference type="Proteomes" id="UP001244011"/>
    </source>
</evidence>
<dbReference type="Pfam" id="PF00248">
    <property type="entry name" value="Aldo_ket_red"/>
    <property type="match status" value="1"/>
</dbReference>
<dbReference type="EMBL" id="MU839031">
    <property type="protein sequence ID" value="KAK1763000.1"/>
    <property type="molecule type" value="Genomic_DNA"/>
</dbReference>
<comment type="caution">
    <text evidence="5">The sequence shown here is derived from an EMBL/GenBank/DDBJ whole genome shotgun (WGS) entry which is preliminary data.</text>
</comment>
<organism evidence="5 6">
    <name type="scientific">Phialemonium atrogriseum</name>
    <dbReference type="NCBI Taxonomy" id="1093897"/>
    <lineage>
        <taxon>Eukaryota</taxon>
        <taxon>Fungi</taxon>
        <taxon>Dikarya</taxon>
        <taxon>Ascomycota</taxon>
        <taxon>Pezizomycotina</taxon>
        <taxon>Sordariomycetes</taxon>
        <taxon>Sordariomycetidae</taxon>
        <taxon>Cephalothecales</taxon>
        <taxon>Cephalothecaceae</taxon>
        <taxon>Phialemonium</taxon>
    </lineage>
</organism>
<dbReference type="GeneID" id="85314448"/>
<dbReference type="InterPro" id="IPR023210">
    <property type="entry name" value="NADP_OxRdtase_dom"/>
</dbReference>
<accession>A0AAJ0BRP0</accession>
<reference evidence="5" key="1">
    <citation type="submission" date="2023-06" db="EMBL/GenBank/DDBJ databases">
        <title>Genome-scale phylogeny and comparative genomics of the fungal order Sordariales.</title>
        <authorList>
            <consortium name="Lawrence Berkeley National Laboratory"/>
            <person name="Hensen N."/>
            <person name="Bonometti L."/>
            <person name="Westerberg I."/>
            <person name="Brannstrom I.O."/>
            <person name="Guillou S."/>
            <person name="Cros-Aarteil S."/>
            <person name="Calhoun S."/>
            <person name="Haridas S."/>
            <person name="Kuo A."/>
            <person name="Mondo S."/>
            <person name="Pangilinan J."/>
            <person name="Riley R."/>
            <person name="Labutti K."/>
            <person name="Andreopoulos B."/>
            <person name="Lipzen A."/>
            <person name="Chen C."/>
            <person name="Yanf M."/>
            <person name="Daum C."/>
            <person name="Ng V."/>
            <person name="Clum A."/>
            <person name="Steindorff A."/>
            <person name="Ohm R."/>
            <person name="Martin F."/>
            <person name="Silar P."/>
            <person name="Natvig D."/>
            <person name="Lalanne C."/>
            <person name="Gautier V."/>
            <person name="Ament-Velasquez S.L."/>
            <person name="Kruys A."/>
            <person name="Hutchinson M.I."/>
            <person name="Powell A.J."/>
            <person name="Barry K."/>
            <person name="Miller A.N."/>
            <person name="Grigoriev I.V."/>
            <person name="Debuchy R."/>
            <person name="Gladieux P."/>
            <person name="Thoren M.H."/>
            <person name="Johannesson H."/>
        </authorList>
    </citation>
    <scope>NUCLEOTIDE SEQUENCE</scope>
    <source>
        <strain evidence="5">8032-3</strain>
    </source>
</reference>
<evidence type="ECO:0000259" key="4">
    <source>
        <dbReference type="Pfam" id="PF00248"/>
    </source>
</evidence>
<keyword evidence="6" id="KW-1185">Reference proteome</keyword>
<protein>
    <submittedName>
        <fullName evidence="5">NAD/NADP-dependent indole-3-acetaldehyde reductase</fullName>
    </submittedName>
</protein>
<dbReference type="PANTHER" id="PTHR43827:SF3">
    <property type="entry name" value="NADP-DEPENDENT OXIDOREDUCTASE DOMAIN-CONTAINING PROTEIN"/>
    <property type="match status" value="1"/>
</dbReference>
<dbReference type="GO" id="GO:0016616">
    <property type="term" value="F:oxidoreductase activity, acting on the CH-OH group of donors, NAD or NADP as acceptor"/>
    <property type="evidence" value="ECO:0007669"/>
    <property type="project" value="UniProtKB-ARBA"/>
</dbReference>
<evidence type="ECO:0000256" key="2">
    <source>
        <dbReference type="ARBA" id="ARBA00022857"/>
    </source>
</evidence>
<evidence type="ECO:0000313" key="5">
    <source>
        <dbReference type="EMBL" id="KAK1763000.1"/>
    </source>
</evidence>
<dbReference type="Gene3D" id="3.20.20.100">
    <property type="entry name" value="NADP-dependent oxidoreductase domain"/>
    <property type="match status" value="1"/>
</dbReference>
<gene>
    <name evidence="5" type="ORF">QBC33DRAFT_581324</name>
</gene>
<dbReference type="InterPro" id="IPR036812">
    <property type="entry name" value="NAD(P)_OxRdtase_dom_sf"/>
</dbReference>
<dbReference type="PROSITE" id="PS00062">
    <property type="entry name" value="ALDOKETO_REDUCTASE_2"/>
    <property type="match status" value="1"/>
</dbReference>
<evidence type="ECO:0000256" key="3">
    <source>
        <dbReference type="ARBA" id="ARBA00023002"/>
    </source>
</evidence>
<dbReference type="SUPFAM" id="SSF51430">
    <property type="entry name" value="NAD(P)-linked oxidoreductase"/>
    <property type="match status" value="1"/>
</dbReference>
<dbReference type="Proteomes" id="UP001244011">
    <property type="component" value="Unassembled WGS sequence"/>
</dbReference>
<comment type="similarity">
    <text evidence="1">Belongs to the aldo/keto reductase family.</text>
</comment>
<dbReference type="AlphaFoldDB" id="A0AAJ0BRP0"/>
<dbReference type="InterPro" id="IPR018170">
    <property type="entry name" value="Aldo/ket_reductase_CS"/>
</dbReference>
<keyword evidence="3" id="KW-0560">Oxidoreductase</keyword>
<dbReference type="RefSeq" id="XP_060279213.1">
    <property type="nucleotide sequence ID" value="XM_060431261.1"/>
</dbReference>
<dbReference type="PANTHER" id="PTHR43827">
    <property type="entry name" value="2,5-DIKETO-D-GLUCONIC ACID REDUCTASE"/>
    <property type="match status" value="1"/>
</dbReference>
<dbReference type="InterPro" id="IPR020471">
    <property type="entry name" value="AKR"/>
</dbReference>
<feature type="domain" description="NADP-dependent oxidoreductase" evidence="4">
    <location>
        <begin position="44"/>
        <end position="149"/>
    </location>
</feature>